<reference evidence="2" key="1">
    <citation type="journal article" date="2020" name="Stud. Mycol.">
        <title>101 Dothideomycetes genomes: a test case for predicting lifestyles and emergence of pathogens.</title>
        <authorList>
            <person name="Haridas S."/>
            <person name="Albert R."/>
            <person name="Binder M."/>
            <person name="Bloem J."/>
            <person name="Labutti K."/>
            <person name="Salamov A."/>
            <person name="Andreopoulos B."/>
            <person name="Baker S."/>
            <person name="Barry K."/>
            <person name="Bills G."/>
            <person name="Bluhm B."/>
            <person name="Cannon C."/>
            <person name="Castanera R."/>
            <person name="Culley D."/>
            <person name="Daum C."/>
            <person name="Ezra D."/>
            <person name="Gonzalez J."/>
            <person name="Henrissat B."/>
            <person name="Kuo A."/>
            <person name="Liang C."/>
            <person name="Lipzen A."/>
            <person name="Lutzoni F."/>
            <person name="Magnuson J."/>
            <person name="Mondo S."/>
            <person name="Nolan M."/>
            <person name="Ohm R."/>
            <person name="Pangilinan J."/>
            <person name="Park H.-J."/>
            <person name="Ramirez L."/>
            <person name="Alfaro M."/>
            <person name="Sun H."/>
            <person name="Tritt A."/>
            <person name="Yoshinaga Y."/>
            <person name="Zwiers L.-H."/>
            <person name="Turgeon B."/>
            <person name="Goodwin S."/>
            <person name="Spatafora J."/>
            <person name="Crous P."/>
            <person name="Grigoriev I."/>
        </authorList>
    </citation>
    <scope>NUCLEOTIDE SEQUENCE</scope>
    <source>
        <strain evidence="2">CBS 675.92</strain>
    </source>
</reference>
<protein>
    <submittedName>
        <fullName evidence="2">Uncharacterized protein</fullName>
    </submittedName>
</protein>
<dbReference type="AlphaFoldDB" id="A0A6A5U6G7"/>
<feature type="region of interest" description="Disordered" evidence="1">
    <location>
        <begin position="18"/>
        <end position="44"/>
    </location>
</feature>
<evidence type="ECO:0000256" key="1">
    <source>
        <dbReference type="SAM" id="MobiDB-lite"/>
    </source>
</evidence>
<proteinExistence type="predicted"/>
<evidence type="ECO:0000313" key="3">
    <source>
        <dbReference type="Proteomes" id="UP000800035"/>
    </source>
</evidence>
<keyword evidence="3" id="KW-1185">Reference proteome</keyword>
<organism evidence="2 3">
    <name type="scientific">Byssothecium circinans</name>
    <dbReference type="NCBI Taxonomy" id="147558"/>
    <lineage>
        <taxon>Eukaryota</taxon>
        <taxon>Fungi</taxon>
        <taxon>Dikarya</taxon>
        <taxon>Ascomycota</taxon>
        <taxon>Pezizomycotina</taxon>
        <taxon>Dothideomycetes</taxon>
        <taxon>Pleosporomycetidae</taxon>
        <taxon>Pleosporales</taxon>
        <taxon>Massarineae</taxon>
        <taxon>Massarinaceae</taxon>
        <taxon>Byssothecium</taxon>
    </lineage>
</organism>
<accession>A0A6A5U6G7</accession>
<name>A0A6A5U6G7_9PLEO</name>
<dbReference type="Proteomes" id="UP000800035">
    <property type="component" value="Unassembled WGS sequence"/>
</dbReference>
<dbReference type="EMBL" id="ML976986">
    <property type="protein sequence ID" value="KAF1958566.1"/>
    <property type="molecule type" value="Genomic_DNA"/>
</dbReference>
<sequence>MYPASISVACTLSTSLLTETGKDQPGRTRRRGRAPSPSLNSFNMSDNILSWSKNLPLEKQGQVSEVRSCCAPQLRMLCSFIARRDQSLLVFATRFGICK</sequence>
<evidence type="ECO:0000313" key="2">
    <source>
        <dbReference type="EMBL" id="KAF1958566.1"/>
    </source>
</evidence>
<gene>
    <name evidence="2" type="ORF">CC80DRAFT_14598</name>
</gene>